<sequence>MSSASTGGVVQLGKLLVHIAENGHSFELDCDEDTLVESVQRFLESVTGIQLNDQLLLYLGMKLEQQRPLSAYRLPSEDQEVFLFNKARMRNNSPLPAPEQVKTIDIPDPQMPSSSNNPHPLDDASDPALKALPSYERQFRYHYQYGHAIYSRTLAKIDICERLYREQKVQERALEIAGQNLDHFFRMILQNYRDFEKFYSQQYRRHTNLLINFGRDIEKLRSCKILPVLQTANRKCLLDFVKEENLQKIVEDCSTSHRQFENKVSEFKQEFGELKRNAEHIFASKASSLIGEMEAMIKEHQRYINEQKSIMQTLSKDVNTVKKLVDDCLTSQLSSSLRPHDAVSALGPMYDSHDKSYLPKMQACESAISHLVDFCLDKKNEMNIFMHNYMQKIAYIQYTIKDVHFKFSVFQEALKRQSDQFEHLRVVRGIGPAYRACLAEVVRRKAAMKLYMGMAGQLAERLATKREAEVSRREEFLKVNSLYIPRDILTSMGLYDTPKQCDVNIAPFDTNLLDIDISDIDRYAPEHLVGFSSKIERQGTLKGSNSMSNESSLSAEAAEASGVDFNQNLDSLELHEGSELIEIAGTSKIEVENAKLKAELASKIALICSIGAEFDEESFDESKIGSFLKTAAEKTTEALNLKDEYEKHLHQMLKLKQMQCESYEKRIHELEHRLSNQYLQARQLSIDEDASKLAVSSAKTHDSKSDISGVGEINENIGLNEAMDEVSCASSNAKSGLLSKQGKIQEGLDDNMTDSAGMLNPQLDSSMIDPHRDEGEPCDKDGKDATLADGAMALATSMAVSMSQPSNALPPEAVSAESMDSKANADIAQLQSALAEKSDQLTEAEGKINALTEEVSKLGRELEISQKLLDESQMNCAHLENCLHEAREEAQTHLCAADRRASQYSALRASAVKMRGLFERLRSCVSSGGVAGFAESLRSLAQSLANSACENEEDGAVEFRECIQALSDKVSILSRHRAELLERYSKAEAANEQLTKELEEKKELVNTLYIKNQLEKQANKEKISFGRLEVHEIAAFVLNSAGHYEAINRNFSHYYLSAESVALFTDRLPNRSPFIVGQIVHIERQTARQAPPSSSSEPNRDSDTGALNTGGSSASSNPYGLPIGCEYFVVTVAMLPDTKIHSPPPS</sequence>
<evidence type="ECO:0000313" key="2">
    <source>
        <dbReference type="Proteomes" id="UP001060085"/>
    </source>
</evidence>
<organism evidence="1 2">
    <name type="scientific">Catharanthus roseus</name>
    <name type="common">Madagascar periwinkle</name>
    <name type="synonym">Vinca rosea</name>
    <dbReference type="NCBI Taxonomy" id="4058"/>
    <lineage>
        <taxon>Eukaryota</taxon>
        <taxon>Viridiplantae</taxon>
        <taxon>Streptophyta</taxon>
        <taxon>Embryophyta</taxon>
        <taxon>Tracheophyta</taxon>
        <taxon>Spermatophyta</taxon>
        <taxon>Magnoliopsida</taxon>
        <taxon>eudicotyledons</taxon>
        <taxon>Gunneridae</taxon>
        <taxon>Pentapetalae</taxon>
        <taxon>asterids</taxon>
        <taxon>lamiids</taxon>
        <taxon>Gentianales</taxon>
        <taxon>Apocynaceae</taxon>
        <taxon>Rauvolfioideae</taxon>
        <taxon>Vinceae</taxon>
        <taxon>Catharanthinae</taxon>
        <taxon>Catharanthus</taxon>
    </lineage>
</organism>
<proteinExistence type="predicted"/>
<accession>A0ACC0BT49</accession>
<protein>
    <submittedName>
        <fullName evidence="1">Uncharacterized protein</fullName>
    </submittedName>
</protein>
<dbReference type="Proteomes" id="UP001060085">
    <property type="component" value="Linkage Group LG02"/>
</dbReference>
<gene>
    <name evidence="1" type="ORF">M9H77_06726</name>
</gene>
<reference evidence="2" key="1">
    <citation type="journal article" date="2023" name="Nat. Plants">
        <title>Single-cell RNA sequencing provides a high-resolution roadmap for understanding the multicellular compartmentation of specialized metabolism.</title>
        <authorList>
            <person name="Sun S."/>
            <person name="Shen X."/>
            <person name="Li Y."/>
            <person name="Li Y."/>
            <person name="Wang S."/>
            <person name="Li R."/>
            <person name="Zhang H."/>
            <person name="Shen G."/>
            <person name="Guo B."/>
            <person name="Wei J."/>
            <person name="Xu J."/>
            <person name="St-Pierre B."/>
            <person name="Chen S."/>
            <person name="Sun C."/>
        </authorList>
    </citation>
    <scope>NUCLEOTIDE SEQUENCE [LARGE SCALE GENOMIC DNA]</scope>
</reference>
<evidence type="ECO:0000313" key="1">
    <source>
        <dbReference type="EMBL" id="KAI5675776.1"/>
    </source>
</evidence>
<name>A0ACC0BT49_CATRO</name>
<dbReference type="EMBL" id="CM044702">
    <property type="protein sequence ID" value="KAI5675776.1"/>
    <property type="molecule type" value="Genomic_DNA"/>
</dbReference>
<keyword evidence="2" id="KW-1185">Reference proteome</keyword>
<comment type="caution">
    <text evidence="1">The sequence shown here is derived from an EMBL/GenBank/DDBJ whole genome shotgun (WGS) entry which is preliminary data.</text>
</comment>